<evidence type="ECO:0000256" key="2">
    <source>
        <dbReference type="ARBA" id="ARBA00009399"/>
    </source>
</evidence>
<dbReference type="GO" id="GO:0000271">
    <property type="term" value="P:polysaccharide biosynthetic process"/>
    <property type="evidence" value="ECO:0007669"/>
    <property type="project" value="InterPro"/>
</dbReference>
<comment type="caution">
    <text evidence="8">The sequence shown here is derived from an EMBL/GenBank/DDBJ whole genome shotgun (WGS) entry which is preliminary data.</text>
</comment>
<organism evidence="8 9">
    <name type="scientific">Anoxybacteroides tepidamans</name>
    <dbReference type="NCBI Taxonomy" id="265948"/>
    <lineage>
        <taxon>Bacteria</taxon>
        <taxon>Bacillati</taxon>
        <taxon>Bacillota</taxon>
        <taxon>Bacilli</taxon>
        <taxon>Bacillales</taxon>
        <taxon>Anoxybacillaceae</taxon>
        <taxon>Anoxybacteroides</taxon>
    </lineage>
</organism>
<dbReference type="InterPro" id="IPR051401">
    <property type="entry name" value="GtrA_CellWall_Glycosyl"/>
</dbReference>
<feature type="domain" description="GtrA/DPMS transmembrane" evidence="7">
    <location>
        <begin position="13"/>
        <end position="127"/>
    </location>
</feature>
<keyword evidence="9" id="KW-1185">Reference proteome</keyword>
<keyword evidence="4 6" id="KW-1133">Transmembrane helix</keyword>
<keyword evidence="5 6" id="KW-0472">Membrane</keyword>
<dbReference type="PANTHER" id="PTHR38459">
    <property type="entry name" value="PROPHAGE BACTOPRENOL-LINKED GLUCOSE TRANSLOCASE HOMOLOG"/>
    <property type="match status" value="1"/>
</dbReference>
<evidence type="ECO:0000313" key="9">
    <source>
        <dbReference type="Proteomes" id="UP000520011"/>
    </source>
</evidence>
<accession>A0A7W8ISV5</accession>
<protein>
    <submittedName>
        <fullName evidence="8">Putative flippase GtrA</fullName>
    </submittedName>
</protein>
<comment type="similarity">
    <text evidence="2">Belongs to the GtrA family.</text>
</comment>
<reference evidence="8 9" key="1">
    <citation type="submission" date="2020-08" db="EMBL/GenBank/DDBJ databases">
        <title>Genomic Encyclopedia of Type Strains, Phase IV (KMG-IV): sequencing the most valuable type-strain genomes for metagenomic binning, comparative biology and taxonomic classification.</title>
        <authorList>
            <person name="Goeker M."/>
        </authorList>
    </citation>
    <scope>NUCLEOTIDE SEQUENCE [LARGE SCALE GENOMIC DNA]</scope>
    <source>
        <strain evidence="8 9">DSM 16325</strain>
    </source>
</reference>
<dbReference type="Proteomes" id="UP000520011">
    <property type="component" value="Unassembled WGS sequence"/>
</dbReference>
<evidence type="ECO:0000313" key="8">
    <source>
        <dbReference type="EMBL" id="MBB5326063.1"/>
    </source>
</evidence>
<dbReference type="PANTHER" id="PTHR38459:SF1">
    <property type="entry name" value="PROPHAGE BACTOPRENOL-LINKED GLUCOSE TRANSLOCASE HOMOLOG"/>
    <property type="match status" value="1"/>
</dbReference>
<name>A0A7W8ISV5_9BACL</name>
<feature type="transmembrane region" description="Helical" evidence="6">
    <location>
        <begin position="108"/>
        <end position="126"/>
    </location>
</feature>
<evidence type="ECO:0000256" key="3">
    <source>
        <dbReference type="ARBA" id="ARBA00022692"/>
    </source>
</evidence>
<comment type="subcellular location">
    <subcellularLocation>
        <location evidence="1">Membrane</location>
        <topology evidence="1">Multi-pass membrane protein</topology>
    </subcellularLocation>
</comment>
<dbReference type="InterPro" id="IPR007267">
    <property type="entry name" value="GtrA_DPMS_TM"/>
</dbReference>
<sequence length="138" mass="15685">MWNNKGNIITVFRFCVVGVGNTLIDFGVFFLLTSFGVSYFLAQACSYSAGVMNSYVWNRMWTFQVQQKATVQEFFRFILINVFSLSTTFVLLYIFRQIGDMSLLYSKVIATIGGMAVNFAGSRLWVFQPSINERSEGS</sequence>
<evidence type="ECO:0000256" key="4">
    <source>
        <dbReference type="ARBA" id="ARBA00022989"/>
    </source>
</evidence>
<dbReference type="Pfam" id="PF04138">
    <property type="entry name" value="GtrA_DPMS_TM"/>
    <property type="match status" value="1"/>
</dbReference>
<evidence type="ECO:0000256" key="6">
    <source>
        <dbReference type="SAM" id="Phobius"/>
    </source>
</evidence>
<dbReference type="GO" id="GO:0005886">
    <property type="term" value="C:plasma membrane"/>
    <property type="evidence" value="ECO:0007669"/>
    <property type="project" value="TreeGrafter"/>
</dbReference>
<feature type="transmembrane region" description="Helical" evidence="6">
    <location>
        <begin position="12"/>
        <end position="32"/>
    </location>
</feature>
<feature type="transmembrane region" description="Helical" evidence="6">
    <location>
        <begin position="77"/>
        <end position="96"/>
    </location>
</feature>
<keyword evidence="3 6" id="KW-0812">Transmembrane</keyword>
<feature type="transmembrane region" description="Helical" evidence="6">
    <location>
        <begin position="38"/>
        <end position="56"/>
    </location>
</feature>
<proteinExistence type="inferred from homology"/>
<dbReference type="EMBL" id="JACHEP010000027">
    <property type="protein sequence ID" value="MBB5326063.1"/>
    <property type="molecule type" value="Genomic_DNA"/>
</dbReference>
<gene>
    <name evidence="8" type="ORF">HNQ34_003181</name>
</gene>
<evidence type="ECO:0000259" key="7">
    <source>
        <dbReference type="Pfam" id="PF04138"/>
    </source>
</evidence>
<dbReference type="AlphaFoldDB" id="A0A7W8ISV5"/>
<evidence type="ECO:0000256" key="5">
    <source>
        <dbReference type="ARBA" id="ARBA00023136"/>
    </source>
</evidence>
<evidence type="ECO:0000256" key="1">
    <source>
        <dbReference type="ARBA" id="ARBA00004141"/>
    </source>
</evidence>